<evidence type="ECO:0000256" key="8">
    <source>
        <dbReference type="ARBA" id="ARBA00023002"/>
    </source>
</evidence>
<dbReference type="PANTHER" id="PTHR14519">
    <property type="entry name" value="VITAMIN K EPOXIDE REDUCTASE COMPLEX, SUBUNIT 1"/>
    <property type="match status" value="1"/>
</dbReference>
<dbReference type="InterPro" id="IPR038354">
    <property type="entry name" value="VKOR_sf"/>
</dbReference>
<feature type="transmembrane region" description="Helical" evidence="12">
    <location>
        <begin position="144"/>
        <end position="163"/>
    </location>
</feature>
<evidence type="ECO:0000256" key="11">
    <source>
        <dbReference type="ARBA" id="ARBA00023284"/>
    </source>
</evidence>
<dbReference type="GO" id="GO:0047057">
    <property type="term" value="F:vitamin-K-epoxide reductase (warfarin-sensitive) activity"/>
    <property type="evidence" value="ECO:0007669"/>
    <property type="project" value="UniProtKB-EC"/>
</dbReference>
<keyword evidence="10" id="KW-1015">Disulfide bond</keyword>
<evidence type="ECO:0000256" key="3">
    <source>
        <dbReference type="ARBA" id="ARBA00012278"/>
    </source>
</evidence>
<evidence type="ECO:0000256" key="4">
    <source>
        <dbReference type="ARBA" id="ARBA00022692"/>
    </source>
</evidence>
<feature type="domain" description="Vitamin K epoxide reductase" evidence="13">
    <location>
        <begin position="22"/>
        <end position="166"/>
    </location>
</feature>
<name>A0AAV1K7A0_9NEOP</name>
<comment type="similarity">
    <text evidence="2">Belongs to the VKOR family.</text>
</comment>
<dbReference type="Pfam" id="PF07884">
    <property type="entry name" value="VKOR"/>
    <property type="match status" value="1"/>
</dbReference>
<evidence type="ECO:0000313" key="15">
    <source>
        <dbReference type="Proteomes" id="UP001497472"/>
    </source>
</evidence>
<dbReference type="EC" id="1.17.4.4" evidence="3"/>
<evidence type="ECO:0000256" key="12">
    <source>
        <dbReference type="SAM" id="Phobius"/>
    </source>
</evidence>
<dbReference type="Gene3D" id="1.20.1440.130">
    <property type="entry name" value="VKOR domain"/>
    <property type="match status" value="1"/>
</dbReference>
<dbReference type="GO" id="GO:0042373">
    <property type="term" value="P:vitamin K metabolic process"/>
    <property type="evidence" value="ECO:0007669"/>
    <property type="project" value="InterPro"/>
</dbReference>
<keyword evidence="6" id="KW-0256">Endoplasmic reticulum</keyword>
<dbReference type="AlphaFoldDB" id="A0AAV1K7A0"/>
<organism evidence="14 15">
    <name type="scientific">Leptosia nina</name>
    <dbReference type="NCBI Taxonomy" id="320188"/>
    <lineage>
        <taxon>Eukaryota</taxon>
        <taxon>Metazoa</taxon>
        <taxon>Ecdysozoa</taxon>
        <taxon>Arthropoda</taxon>
        <taxon>Hexapoda</taxon>
        <taxon>Insecta</taxon>
        <taxon>Pterygota</taxon>
        <taxon>Neoptera</taxon>
        <taxon>Endopterygota</taxon>
        <taxon>Lepidoptera</taxon>
        <taxon>Glossata</taxon>
        <taxon>Ditrysia</taxon>
        <taxon>Papilionoidea</taxon>
        <taxon>Pieridae</taxon>
        <taxon>Pierinae</taxon>
        <taxon>Leptosia</taxon>
    </lineage>
</organism>
<protein>
    <recommendedName>
        <fullName evidence="3">vitamin-K-epoxide reductase (warfarin-sensitive)</fullName>
        <ecNumber evidence="3">1.17.4.4</ecNumber>
    </recommendedName>
</protein>
<comment type="caution">
    <text evidence="14">The sequence shown here is derived from an EMBL/GenBank/DDBJ whole genome shotgun (WGS) entry which is preliminary data.</text>
</comment>
<evidence type="ECO:0000256" key="2">
    <source>
        <dbReference type="ARBA" id="ARBA00006214"/>
    </source>
</evidence>
<dbReference type="InterPro" id="IPR042406">
    <property type="entry name" value="VKORC1/VKORC1L1"/>
</dbReference>
<dbReference type="GO" id="GO:0048038">
    <property type="term" value="F:quinone binding"/>
    <property type="evidence" value="ECO:0007669"/>
    <property type="project" value="UniProtKB-KW"/>
</dbReference>
<keyword evidence="15" id="KW-1185">Reference proteome</keyword>
<evidence type="ECO:0000256" key="5">
    <source>
        <dbReference type="ARBA" id="ARBA00022719"/>
    </source>
</evidence>
<keyword evidence="11" id="KW-0676">Redox-active center</keyword>
<feature type="transmembrane region" description="Helical" evidence="12">
    <location>
        <begin position="28"/>
        <end position="46"/>
    </location>
</feature>
<keyword evidence="8" id="KW-0560">Oxidoreductase</keyword>
<keyword evidence="4 12" id="KW-0812">Transmembrane</keyword>
<sequence>MKVNSKTDDLTYILNLCVPMAVQSVNRLLILTGIMGILISTYTLYVEMAAESRPGYKAFCDFAEHASCSRVLTSEYSKGFGFLPETSTFQLPNCIYGVLFYCIIIFLSTYDNVLVLRFQLLLEASSLVTCIYLAYLLIFVLHDFCIVCVSTYVVNSCLGYLSLKKHAILMKTKSKDQ</sequence>
<comment type="subcellular location">
    <subcellularLocation>
        <location evidence="1">Endoplasmic reticulum membrane</location>
        <topology evidence="1">Multi-pass membrane protein</topology>
    </subcellularLocation>
</comment>
<dbReference type="InterPro" id="IPR012932">
    <property type="entry name" value="VKOR"/>
</dbReference>
<keyword evidence="5" id="KW-0874">Quinone</keyword>
<evidence type="ECO:0000256" key="10">
    <source>
        <dbReference type="ARBA" id="ARBA00023157"/>
    </source>
</evidence>
<dbReference type="PANTHER" id="PTHR14519:SF8">
    <property type="entry name" value="VITAMIN K EPOXIDE REDUCTASE COMPLEX SUBUNIT 1"/>
    <property type="match status" value="1"/>
</dbReference>
<accession>A0AAV1K7A0</accession>
<evidence type="ECO:0000256" key="6">
    <source>
        <dbReference type="ARBA" id="ARBA00022824"/>
    </source>
</evidence>
<feature type="transmembrane region" description="Helical" evidence="12">
    <location>
        <begin position="89"/>
        <end position="108"/>
    </location>
</feature>
<evidence type="ECO:0000259" key="13">
    <source>
        <dbReference type="SMART" id="SM00756"/>
    </source>
</evidence>
<dbReference type="EMBL" id="CAVLEF010000283">
    <property type="protein sequence ID" value="CAK1556333.1"/>
    <property type="molecule type" value="Genomic_DNA"/>
</dbReference>
<evidence type="ECO:0000313" key="14">
    <source>
        <dbReference type="EMBL" id="CAK1556333.1"/>
    </source>
</evidence>
<keyword evidence="9 12" id="KW-0472">Membrane</keyword>
<keyword evidence="7 12" id="KW-1133">Transmembrane helix</keyword>
<evidence type="ECO:0000256" key="9">
    <source>
        <dbReference type="ARBA" id="ARBA00023136"/>
    </source>
</evidence>
<evidence type="ECO:0000256" key="1">
    <source>
        <dbReference type="ARBA" id="ARBA00004477"/>
    </source>
</evidence>
<dbReference type="Proteomes" id="UP001497472">
    <property type="component" value="Unassembled WGS sequence"/>
</dbReference>
<proteinExistence type="inferred from homology"/>
<gene>
    <name evidence="14" type="ORF">LNINA_LOCUS15089</name>
</gene>
<evidence type="ECO:0000256" key="7">
    <source>
        <dbReference type="ARBA" id="ARBA00022989"/>
    </source>
</evidence>
<dbReference type="CDD" id="cd12917">
    <property type="entry name" value="VKOR_euk"/>
    <property type="match status" value="1"/>
</dbReference>
<dbReference type="SMART" id="SM00756">
    <property type="entry name" value="VKc"/>
    <property type="match status" value="1"/>
</dbReference>
<reference evidence="14 15" key="1">
    <citation type="submission" date="2023-11" db="EMBL/GenBank/DDBJ databases">
        <authorList>
            <person name="Okamura Y."/>
        </authorList>
    </citation>
    <scope>NUCLEOTIDE SEQUENCE [LARGE SCALE GENOMIC DNA]</scope>
</reference>
<feature type="transmembrane region" description="Helical" evidence="12">
    <location>
        <begin position="120"/>
        <end position="138"/>
    </location>
</feature>
<dbReference type="GO" id="GO:0005789">
    <property type="term" value="C:endoplasmic reticulum membrane"/>
    <property type="evidence" value="ECO:0007669"/>
    <property type="project" value="UniProtKB-SubCell"/>
</dbReference>